<evidence type="ECO:0000256" key="6">
    <source>
        <dbReference type="ARBA" id="ARBA00023136"/>
    </source>
</evidence>
<evidence type="ECO:0000256" key="2">
    <source>
        <dbReference type="ARBA" id="ARBA00004936"/>
    </source>
</evidence>
<keyword evidence="9" id="KW-0378">Hydrolase</keyword>
<proteinExistence type="predicted"/>
<organism evidence="9 10">
    <name type="scientific">Paenibacillus monticola</name>
    <dbReference type="NCBI Taxonomy" id="2666075"/>
    <lineage>
        <taxon>Bacteria</taxon>
        <taxon>Bacillati</taxon>
        <taxon>Bacillota</taxon>
        <taxon>Bacilli</taxon>
        <taxon>Bacillales</taxon>
        <taxon>Paenibacillaceae</taxon>
        <taxon>Paenibacillus</taxon>
    </lineage>
</organism>
<dbReference type="GO" id="GO:0016740">
    <property type="term" value="F:transferase activity"/>
    <property type="evidence" value="ECO:0007669"/>
    <property type="project" value="UniProtKB-KW"/>
</dbReference>
<keyword evidence="6 7" id="KW-0472">Membrane</keyword>
<dbReference type="PANTHER" id="PTHR47371">
    <property type="entry name" value="LIPOTEICHOIC ACID SYNTHASE"/>
    <property type="match status" value="1"/>
</dbReference>
<evidence type="ECO:0000256" key="4">
    <source>
        <dbReference type="ARBA" id="ARBA00022692"/>
    </source>
</evidence>
<dbReference type="Gene3D" id="3.40.720.10">
    <property type="entry name" value="Alkaline Phosphatase, subunit A"/>
    <property type="match status" value="1"/>
</dbReference>
<evidence type="ECO:0000256" key="3">
    <source>
        <dbReference type="ARBA" id="ARBA00022475"/>
    </source>
</evidence>
<dbReference type="GO" id="GO:0005886">
    <property type="term" value="C:plasma membrane"/>
    <property type="evidence" value="ECO:0007669"/>
    <property type="project" value="UniProtKB-SubCell"/>
</dbReference>
<keyword evidence="10" id="KW-1185">Reference proteome</keyword>
<dbReference type="CDD" id="cd16015">
    <property type="entry name" value="LTA_synthase"/>
    <property type="match status" value="1"/>
</dbReference>
<dbReference type="InterPro" id="IPR050448">
    <property type="entry name" value="OpgB/LTA_synthase_biosynth"/>
</dbReference>
<dbReference type="AlphaFoldDB" id="A0A7X2L077"/>
<dbReference type="SUPFAM" id="SSF53649">
    <property type="entry name" value="Alkaline phosphatase-like"/>
    <property type="match status" value="1"/>
</dbReference>
<feature type="transmembrane region" description="Helical" evidence="7">
    <location>
        <begin position="122"/>
        <end position="142"/>
    </location>
</feature>
<feature type="transmembrane region" description="Helical" evidence="7">
    <location>
        <begin position="48"/>
        <end position="69"/>
    </location>
</feature>
<evidence type="ECO:0000313" key="9">
    <source>
        <dbReference type="EMBL" id="MRN52447.1"/>
    </source>
</evidence>
<comment type="subcellular location">
    <subcellularLocation>
        <location evidence="1">Cell membrane</location>
        <topology evidence="1">Multi-pass membrane protein</topology>
    </subcellularLocation>
</comment>
<dbReference type="InterPro" id="IPR000917">
    <property type="entry name" value="Sulfatase_N"/>
</dbReference>
<gene>
    <name evidence="9" type="ORF">GJB61_05490</name>
</gene>
<feature type="domain" description="Sulfatase N-terminal" evidence="8">
    <location>
        <begin position="248"/>
        <end position="536"/>
    </location>
</feature>
<dbReference type="InterPro" id="IPR017850">
    <property type="entry name" value="Alkaline_phosphatase_core_sf"/>
</dbReference>
<feature type="transmembrane region" description="Helical" evidence="7">
    <location>
        <begin position="76"/>
        <end position="94"/>
    </location>
</feature>
<feature type="transmembrane region" description="Helical" evidence="7">
    <location>
        <begin position="154"/>
        <end position="177"/>
    </location>
</feature>
<evidence type="ECO:0000313" key="10">
    <source>
        <dbReference type="Proteomes" id="UP000463051"/>
    </source>
</evidence>
<evidence type="ECO:0000256" key="7">
    <source>
        <dbReference type="SAM" id="Phobius"/>
    </source>
</evidence>
<keyword evidence="5 7" id="KW-1133">Transmembrane helix</keyword>
<dbReference type="Proteomes" id="UP000463051">
    <property type="component" value="Unassembled WGS sequence"/>
</dbReference>
<evidence type="ECO:0000259" key="8">
    <source>
        <dbReference type="Pfam" id="PF00884"/>
    </source>
</evidence>
<protein>
    <submittedName>
        <fullName evidence="9">Sulfatase-like hydrolase/transferase</fullName>
    </submittedName>
</protein>
<accession>A0A7X2L077</accession>
<evidence type="ECO:0000256" key="5">
    <source>
        <dbReference type="ARBA" id="ARBA00022989"/>
    </source>
</evidence>
<comment type="pathway">
    <text evidence="2">Cell wall biogenesis; lipoteichoic acid biosynthesis.</text>
</comment>
<keyword evidence="3" id="KW-1003">Cell membrane</keyword>
<keyword evidence="9" id="KW-0808">Transferase</keyword>
<dbReference type="PANTHER" id="PTHR47371:SF3">
    <property type="entry name" value="PHOSPHOGLYCEROL TRANSFERASE I"/>
    <property type="match status" value="1"/>
</dbReference>
<keyword evidence="4 7" id="KW-0812">Transmembrane</keyword>
<name>A0A7X2L077_9BACL</name>
<sequence length="601" mass="67763">MGHLFRNKRLGLLLLTLLFSGFLLNFFLQAASFDMNVWSVFDWISEFYWLYVFGSLFFFFVLLAFAALLPNIYTGPLVTVLACVLLGITDYKKLLTTGEPLFPWDLLLVKNTGEMLRITKGMISPLVVTLAVVVIAGLIYILTKLPKIRIRLPLRIFFTTLSLAMITGFVLMVGGQYTLASSIQYQNIFWNQKVNYTQNGFVFAFTGNLKQNLMEEPEGYSREAITQIAEKYSALPDIAASYQTAEQPNIMYMMDEAFFDPTRMPTFTMSADPLTFIHQEEKETPSGFLLSPEFGGNTANVEFEALTGMSMYFLKDGSIPYQQRIVKMSSLPSIVSILKERGYQTLALHPFDETFYNRNRVYPILGFDRFTSQKDLQNAGRITPNGYISDMSAVQEAVKELKASEQPTFLHLITMQNHFPFVKGLNGPNTITVEGVQAAQKDELETYVQDTKLTDEALSYLSEQLQTIQRPTLVVFWGDHLPALSAGIYTQAGWDSNPREKHETKLLYMANYDIGKQSLGTMSPAYIGPTVFQLTGLKLPAYYKLLEKVKAEIPGLSKSVLIGTSGIISNLTAAQQALLDDYRLVEYDLLEGDNYSQSLLF</sequence>
<dbReference type="EMBL" id="WJXB01000002">
    <property type="protein sequence ID" value="MRN52447.1"/>
    <property type="molecule type" value="Genomic_DNA"/>
</dbReference>
<evidence type="ECO:0000256" key="1">
    <source>
        <dbReference type="ARBA" id="ARBA00004651"/>
    </source>
</evidence>
<dbReference type="Pfam" id="PF00884">
    <property type="entry name" value="Sulfatase"/>
    <property type="match status" value="1"/>
</dbReference>
<comment type="caution">
    <text evidence="9">The sequence shown here is derived from an EMBL/GenBank/DDBJ whole genome shotgun (WGS) entry which is preliminary data.</text>
</comment>
<reference evidence="9 10" key="1">
    <citation type="submission" date="2019-11" db="EMBL/GenBank/DDBJ databases">
        <title>Paenibacillus monticola sp. nov., a novel PGPR strain isolated from mountain sample in China.</title>
        <authorList>
            <person name="Zhao Q."/>
            <person name="Li H.-P."/>
            <person name="Zhang J.-L."/>
        </authorList>
    </citation>
    <scope>NUCLEOTIDE SEQUENCE [LARGE SCALE GENOMIC DNA]</scope>
    <source>
        <strain evidence="9 10">LC-T2</strain>
    </source>
</reference>
<dbReference type="GO" id="GO:0016787">
    <property type="term" value="F:hydrolase activity"/>
    <property type="evidence" value="ECO:0007669"/>
    <property type="project" value="UniProtKB-KW"/>
</dbReference>
<dbReference type="RefSeq" id="WP_154117469.1">
    <property type="nucleotide sequence ID" value="NZ_WJXB01000002.1"/>
</dbReference>